<gene>
    <name evidence="1" type="ORF">OPV22_013732</name>
</gene>
<dbReference type="EMBL" id="JAQQAF010000004">
    <property type="protein sequence ID" value="KAJ8492011.1"/>
    <property type="molecule type" value="Genomic_DNA"/>
</dbReference>
<reference evidence="1 2" key="1">
    <citation type="submission" date="2022-12" db="EMBL/GenBank/DDBJ databases">
        <title>Chromosome-scale assembly of the Ensete ventricosum genome.</title>
        <authorList>
            <person name="Dussert Y."/>
            <person name="Stocks J."/>
            <person name="Wendawek A."/>
            <person name="Woldeyes F."/>
            <person name="Nichols R.A."/>
            <person name="Borrell J.S."/>
        </authorList>
    </citation>
    <scope>NUCLEOTIDE SEQUENCE [LARGE SCALE GENOMIC DNA]</scope>
    <source>
        <strain evidence="2">cv. Maze</strain>
        <tissue evidence="1">Seeds</tissue>
    </source>
</reference>
<evidence type="ECO:0000313" key="2">
    <source>
        <dbReference type="Proteomes" id="UP001222027"/>
    </source>
</evidence>
<evidence type="ECO:0000313" key="1">
    <source>
        <dbReference type="EMBL" id="KAJ8492011.1"/>
    </source>
</evidence>
<sequence length="66" mass="6877">MNHSSLVMRLASAMDSSLCWELSVSVPLCCSCGAYIGTSNGNGSVASLLLQCCLFTALPLLPRLIG</sequence>
<proteinExistence type="predicted"/>
<protein>
    <submittedName>
        <fullName evidence="1">Uncharacterized protein</fullName>
    </submittedName>
</protein>
<organism evidence="1 2">
    <name type="scientific">Ensete ventricosum</name>
    <name type="common">Abyssinian banana</name>
    <name type="synonym">Musa ensete</name>
    <dbReference type="NCBI Taxonomy" id="4639"/>
    <lineage>
        <taxon>Eukaryota</taxon>
        <taxon>Viridiplantae</taxon>
        <taxon>Streptophyta</taxon>
        <taxon>Embryophyta</taxon>
        <taxon>Tracheophyta</taxon>
        <taxon>Spermatophyta</taxon>
        <taxon>Magnoliopsida</taxon>
        <taxon>Liliopsida</taxon>
        <taxon>Zingiberales</taxon>
        <taxon>Musaceae</taxon>
        <taxon>Ensete</taxon>
    </lineage>
</organism>
<dbReference type="Proteomes" id="UP001222027">
    <property type="component" value="Unassembled WGS sequence"/>
</dbReference>
<comment type="caution">
    <text evidence="1">The sequence shown here is derived from an EMBL/GenBank/DDBJ whole genome shotgun (WGS) entry which is preliminary data.</text>
</comment>
<name>A0AAV8R5J4_ENSVE</name>
<accession>A0AAV8R5J4</accession>
<dbReference type="AlphaFoldDB" id="A0AAV8R5J4"/>
<keyword evidence="2" id="KW-1185">Reference proteome</keyword>